<dbReference type="NCBIfam" id="TIGR00138">
    <property type="entry name" value="rsmG_gidB"/>
    <property type="match status" value="1"/>
</dbReference>
<comment type="similarity">
    <text evidence="6">Belongs to the methyltransferase superfamily. RNA methyltransferase RsmG family.</text>
</comment>
<evidence type="ECO:0000256" key="5">
    <source>
        <dbReference type="ARBA" id="ARBA00022691"/>
    </source>
</evidence>
<feature type="binding site" evidence="6">
    <location>
        <position position="82"/>
    </location>
    <ligand>
        <name>S-adenosyl-L-methionine</name>
        <dbReference type="ChEBI" id="CHEBI:59789"/>
    </ligand>
</feature>
<dbReference type="GO" id="GO:0005829">
    <property type="term" value="C:cytosol"/>
    <property type="evidence" value="ECO:0007669"/>
    <property type="project" value="TreeGrafter"/>
</dbReference>
<dbReference type="HAMAP" id="MF_00074">
    <property type="entry name" value="16SrRNA_methyltr_G"/>
    <property type="match status" value="1"/>
</dbReference>
<dbReference type="OrthoDB" id="9808773at2"/>
<comment type="catalytic activity">
    <reaction evidence="6">
        <text>guanosine(527) in 16S rRNA + S-adenosyl-L-methionine = N(7)-methylguanosine(527) in 16S rRNA + S-adenosyl-L-homocysteine</text>
        <dbReference type="Rhea" id="RHEA:42732"/>
        <dbReference type="Rhea" id="RHEA-COMP:10209"/>
        <dbReference type="Rhea" id="RHEA-COMP:10210"/>
        <dbReference type="ChEBI" id="CHEBI:57856"/>
        <dbReference type="ChEBI" id="CHEBI:59789"/>
        <dbReference type="ChEBI" id="CHEBI:74269"/>
        <dbReference type="ChEBI" id="CHEBI:74480"/>
        <dbReference type="EC" id="2.1.1.170"/>
    </reaction>
</comment>
<keyword evidence="4 6" id="KW-0808">Transferase</keyword>
<dbReference type="PANTHER" id="PTHR31760">
    <property type="entry name" value="S-ADENOSYL-L-METHIONINE-DEPENDENT METHYLTRANSFERASES SUPERFAMILY PROTEIN"/>
    <property type="match status" value="1"/>
</dbReference>
<protein>
    <recommendedName>
        <fullName evidence="6">Ribosomal RNA small subunit methyltransferase G</fullName>
        <ecNumber evidence="6">2.1.1.170</ecNumber>
    </recommendedName>
    <alternativeName>
        <fullName evidence="6">16S rRNA 7-methylguanosine methyltransferase</fullName>
        <shortName evidence="6">16S rRNA m7G methyltransferase</shortName>
    </alternativeName>
</protein>
<dbReference type="GeneID" id="71062189"/>
<proteinExistence type="inferred from homology"/>
<dbReference type="AlphaFoldDB" id="A0A5B9D496"/>
<gene>
    <name evidence="6 7" type="primary">rsmG</name>
    <name evidence="7" type="ORF">D1092_08675</name>
</gene>
<accession>A0A5B9D496</accession>
<dbReference type="Gene3D" id="3.40.50.150">
    <property type="entry name" value="Vaccinia Virus protein VP39"/>
    <property type="match status" value="1"/>
</dbReference>
<feature type="binding site" evidence="6">
    <location>
        <position position="146"/>
    </location>
    <ligand>
        <name>S-adenosyl-L-methionine</name>
        <dbReference type="ChEBI" id="CHEBI:59789"/>
    </ligand>
</feature>
<keyword evidence="1 6" id="KW-0963">Cytoplasm</keyword>
<sequence>MNLSIEQKYQLLSDIVPSVSRETMEKLMQFETLIMQWNKHINLISSSTIPLLWTRHILDSAQIYPLYSDLLHWCDLGSGGGFPAIVIALFMKEKKTGHIDLIESNGKKVSFLRTVIAEFDLPATVYHHRIEDVYKKIVKPEVITARGLASLDELLRLIFPLFTQKTIALLQKGRDYSTEIENASANWQFDLLKHKSKIDENSVILEISHLRSCRG</sequence>
<evidence type="ECO:0000256" key="4">
    <source>
        <dbReference type="ARBA" id="ARBA00022679"/>
    </source>
</evidence>
<feature type="binding site" evidence="6">
    <location>
        <position position="77"/>
    </location>
    <ligand>
        <name>S-adenosyl-L-methionine</name>
        <dbReference type="ChEBI" id="CHEBI:59789"/>
    </ligand>
</feature>
<dbReference type="PIRSF" id="PIRSF003078">
    <property type="entry name" value="GidB"/>
    <property type="match status" value="1"/>
</dbReference>
<dbReference type="InterPro" id="IPR029063">
    <property type="entry name" value="SAM-dependent_MTases_sf"/>
</dbReference>
<evidence type="ECO:0000256" key="2">
    <source>
        <dbReference type="ARBA" id="ARBA00022552"/>
    </source>
</evidence>
<reference evidence="8" key="1">
    <citation type="submission" date="2019-07" db="EMBL/GenBank/DDBJ databases">
        <title>Bartonella kosoyii sp. nov. and Bartonella krasnovii sp. nov., two novel members of the Bartonella elizabethae complex sensu lato, isolated from black rats and wild desert rodent-fleas.</title>
        <authorList>
            <person name="Gutierrez R."/>
            <person name="Shalit T."/>
            <person name="Markus B."/>
            <person name="Yuan C."/>
            <person name="Nachum-Biala Y."/>
            <person name="Elad D."/>
            <person name="Harrus S."/>
        </authorList>
    </citation>
    <scope>NUCLEOTIDE SEQUENCE [LARGE SCALE GENOMIC DNA]</scope>
    <source>
        <strain evidence="8">OE 1-1</strain>
    </source>
</reference>
<dbReference type="Proteomes" id="UP000321311">
    <property type="component" value="Chromosome"/>
</dbReference>
<dbReference type="PANTHER" id="PTHR31760:SF0">
    <property type="entry name" value="S-ADENOSYL-L-METHIONINE-DEPENDENT METHYLTRANSFERASES SUPERFAMILY PROTEIN"/>
    <property type="match status" value="1"/>
</dbReference>
<keyword evidence="2 6" id="KW-0698">rRNA processing</keyword>
<keyword evidence="3 6" id="KW-0489">Methyltransferase</keyword>
<evidence type="ECO:0000256" key="6">
    <source>
        <dbReference type="HAMAP-Rule" id="MF_00074"/>
    </source>
</evidence>
<evidence type="ECO:0000313" key="7">
    <source>
        <dbReference type="EMBL" id="QEE12991.1"/>
    </source>
</evidence>
<dbReference type="EC" id="2.1.1.170" evidence="6"/>
<comment type="subcellular location">
    <subcellularLocation>
        <location evidence="6">Cytoplasm</location>
    </subcellularLocation>
</comment>
<evidence type="ECO:0000313" key="8">
    <source>
        <dbReference type="Proteomes" id="UP000321311"/>
    </source>
</evidence>
<evidence type="ECO:0000256" key="3">
    <source>
        <dbReference type="ARBA" id="ARBA00022603"/>
    </source>
</evidence>
<dbReference type="SUPFAM" id="SSF53335">
    <property type="entry name" value="S-adenosyl-L-methionine-dependent methyltransferases"/>
    <property type="match status" value="1"/>
</dbReference>
<organism evidence="7 8">
    <name type="scientific">Bartonella krasnovii</name>
    <dbReference type="NCBI Taxonomy" id="2267275"/>
    <lineage>
        <taxon>Bacteria</taxon>
        <taxon>Pseudomonadati</taxon>
        <taxon>Pseudomonadota</taxon>
        <taxon>Alphaproteobacteria</taxon>
        <taxon>Hyphomicrobiales</taxon>
        <taxon>Bartonellaceae</taxon>
        <taxon>Bartonella</taxon>
    </lineage>
</organism>
<dbReference type="InterPro" id="IPR003682">
    <property type="entry name" value="rRNA_ssu_MeTfrase_G"/>
</dbReference>
<feature type="binding site" evidence="6">
    <location>
        <begin position="130"/>
        <end position="131"/>
    </location>
    <ligand>
        <name>S-adenosyl-L-methionine</name>
        <dbReference type="ChEBI" id="CHEBI:59789"/>
    </ligand>
</feature>
<keyword evidence="5 6" id="KW-0949">S-adenosyl-L-methionine</keyword>
<comment type="caution">
    <text evidence="6">Lacks conserved residue(s) required for the propagation of feature annotation.</text>
</comment>
<comment type="function">
    <text evidence="6">Specifically methylates the N7 position of guanine in position 527 of 16S rRNA.</text>
</comment>
<dbReference type="EMBL" id="CP031844">
    <property type="protein sequence ID" value="QEE12991.1"/>
    <property type="molecule type" value="Genomic_DNA"/>
</dbReference>
<evidence type="ECO:0000256" key="1">
    <source>
        <dbReference type="ARBA" id="ARBA00022490"/>
    </source>
</evidence>
<dbReference type="RefSeq" id="WP_148255703.1">
    <property type="nucleotide sequence ID" value="NZ_CP031844.2"/>
</dbReference>
<dbReference type="GO" id="GO:0070043">
    <property type="term" value="F:rRNA (guanine-N7-)-methyltransferase activity"/>
    <property type="evidence" value="ECO:0007669"/>
    <property type="project" value="UniProtKB-UniRule"/>
</dbReference>
<name>A0A5B9D496_9HYPH</name>
<dbReference type="Pfam" id="PF02527">
    <property type="entry name" value="GidB"/>
    <property type="match status" value="1"/>
</dbReference>
<dbReference type="KEGG" id="barn:D1092_08675"/>